<dbReference type="AlphaFoldDB" id="A0A158QBY1"/>
<evidence type="ECO:0000256" key="5">
    <source>
        <dbReference type="ARBA" id="ARBA00023136"/>
    </source>
</evidence>
<feature type="compositionally biased region" description="Polar residues" evidence="7">
    <location>
        <begin position="1004"/>
        <end position="1019"/>
    </location>
</feature>
<evidence type="ECO:0000259" key="10">
    <source>
        <dbReference type="PROSITE" id="PS50853"/>
    </source>
</evidence>
<dbReference type="InterPro" id="IPR036116">
    <property type="entry name" value="FN3_sf"/>
</dbReference>
<dbReference type="Proteomes" id="UP000274504">
    <property type="component" value="Unassembled WGS sequence"/>
</dbReference>
<keyword evidence="2 8" id="KW-0812">Transmembrane</keyword>
<feature type="signal peptide" evidence="9">
    <location>
        <begin position="1"/>
        <end position="18"/>
    </location>
</feature>
<feature type="domain" description="Fibronectin type-III" evidence="10">
    <location>
        <begin position="7"/>
        <end position="100"/>
    </location>
</feature>
<evidence type="ECO:0000313" key="11">
    <source>
        <dbReference type="EMBL" id="VDL17235.1"/>
    </source>
</evidence>
<reference evidence="11 12" key="2">
    <citation type="submission" date="2018-11" db="EMBL/GenBank/DDBJ databases">
        <authorList>
            <consortium name="Pathogen Informatics"/>
        </authorList>
    </citation>
    <scope>NUCLEOTIDE SEQUENCE [LARGE SCALE GENOMIC DNA]</scope>
</reference>
<dbReference type="EMBL" id="UYSG01000091">
    <property type="protein sequence ID" value="VDL17235.1"/>
    <property type="molecule type" value="Genomic_DNA"/>
</dbReference>
<accession>A0A158QBY1</accession>
<evidence type="ECO:0000256" key="8">
    <source>
        <dbReference type="SAM" id="Phobius"/>
    </source>
</evidence>
<feature type="compositionally biased region" description="Polar residues" evidence="7">
    <location>
        <begin position="948"/>
        <end position="969"/>
    </location>
</feature>
<feature type="compositionally biased region" description="Low complexity" evidence="7">
    <location>
        <begin position="918"/>
        <end position="927"/>
    </location>
</feature>
<keyword evidence="9" id="KW-0732">Signal</keyword>
<protein>
    <submittedName>
        <fullName evidence="13">Fibronectin type-III domain-containing protein</fullName>
    </submittedName>
</protein>
<keyword evidence="5 8" id="KW-0472">Membrane</keyword>
<dbReference type="InterPro" id="IPR003961">
    <property type="entry name" value="FN3_dom"/>
</dbReference>
<reference evidence="13" key="1">
    <citation type="submission" date="2016-04" db="UniProtKB">
        <authorList>
            <consortium name="WormBaseParasite"/>
        </authorList>
    </citation>
    <scope>IDENTIFICATION</scope>
</reference>
<keyword evidence="3" id="KW-0677">Repeat</keyword>
<evidence type="ECO:0000256" key="6">
    <source>
        <dbReference type="ARBA" id="ARBA00023180"/>
    </source>
</evidence>
<dbReference type="Pfam" id="PF06583">
    <property type="entry name" value="Neogenin_C"/>
    <property type="match status" value="1"/>
</dbReference>
<evidence type="ECO:0000256" key="9">
    <source>
        <dbReference type="SAM" id="SignalP"/>
    </source>
</evidence>
<dbReference type="CDD" id="cd00063">
    <property type="entry name" value="FN3"/>
    <property type="match status" value="4"/>
</dbReference>
<feature type="compositionally biased region" description="Low complexity" evidence="7">
    <location>
        <begin position="975"/>
        <end position="987"/>
    </location>
</feature>
<evidence type="ECO:0000256" key="7">
    <source>
        <dbReference type="SAM" id="MobiDB-lite"/>
    </source>
</evidence>
<dbReference type="PROSITE" id="PS50853">
    <property type="entry name" value="FN3"/>
    <property type="match status" value="3"/>
</dbReference>
<feature type="compositionally biased region" description="Low complexity" evidence="7">
    <location>
        <begin position="726"/>
        <end position="736"/>
    </location>
</feature>
<dbReference type="SUPFAM" id="SSF49265">
    <property type="entry name" value="Fibronectin type III"/>
    <property type="match status" value="3"/>
</dbReference>
<dbReference type="OrthoDB" id="6266590at2759"/>
<evidence type="ECO:0000313" key="13">
    <source>
        <dbReference type="WBParaSite" id="HDID_0000065801-mRNA-1"/>
    </source>
</evidence>
<dbReference type="WBParaSite" id="HDID_0000065801-mRNA-1">
    <property type="protein sequence ID" value="HDID_0000065801-mRNA-1"/>
    <property type="gene ID" value="HDID_0000065801"/>
</dbReference>
<feature type="region of interest" description="Disordered" evidence="7">
    <location>
        <begin position="715"/>
        <end position="736"/>
    </location>
</feature>
<keyword evidence="4 8" id="KW-1133">Transmembrane helix</keyword>
<feature type="region of interest" description="Disordered" evidence="7">
    <location>
        <begin position="813"/>
        <end position="844"/>
    </location>
</feature>
<name>A0A158QBY1_HYMDI</name>
<proteinExistence type="predicted"/>
<organism evidence="13">
    <name type="scientific">Hymenolepis diminuta</name>
    <name type="common">Rat tapeworm</name>
    <dbReference type="NCBI Taxonomy" id="6216"/>
    <lineage>
        <taxon>Eukaryota</taxon>
        <taxon>Metazoa</taxon>
        <taxon>Spiralia</taxon>
        <taxon>Lophotrochozoa</taxon>
        <taxon>Platyhelminthes</taxon>
        <taxon>Cestoda</taxon>
        <taxon>Eucestoda</taxon>
        <taxon>Cyclophyllidea</taxon>
        <taxon>Hymenolepididae</taxon>
        <taxon>Hymenolepis</taxon>
    </lineage>
</organism>
<feature type="transmembrane region" description="Helical" evidence="8">
    <location>
        <begin position="665"/>
        <end position="689"/>
    </location>
</feature>
<feature type="region of interest" description="Disordered" evidence="7">
    <location>
        <begin position="1004"/>
        <end position="1039"/>
    </location>
</feature>
<dbReference type="InterPro" id="IPR010560">
    <property type="entry name" value="Neogenin_C"/>
</dbReference>
<dbReference type="STRING" id="6216.A0A158QBY1"/>
<dbReference type="Gene3D" id="2.60.40.10">
    <property type="entry name" value="Immunoglobulins"/>
    <property type="match status" value="4"/>
</dbReference>
<dbReference type="PANTHER" id="PTHR46708">
    <property type="entry name" value="TENASCIN"/>
    <property type="match status" value="1"/>
</dbReference>
<evidence type="ECO:0000256" key="4">
    <source>
        <dbReference type="ARBA" id="ARBA00022989"/>
    </source>
</evidence>
<sequence>MIFTNIIFILLQLTELSGQSARVLWRLPQDIECNGELKGFTIELNSSYETNQHITISSDITEYTLTELMQGTDYSLRISASTRGGQGPWSPPKHFRTYGEARIIDMEAFLTTGLSTLPSLLPSQPEQLGSDLADDLEKGNDFEMVNRQAEYKVPDKGLVKAIRLSWHIKWRRQRTFQRQVGWYDGDPDDSVDKATVENEEDVNLLPETPNVMLRLIWWEGDSEPAEEMISASFSSYTLQNLRAGTPYHFRLIAIVPGEDGPSAHTVATPKYRNKGKNFTSSTVLEESVYVMGPKRVKRTVFLLLLTKSLMGNGWFSTLPGIVLFNTIEFYALLFLSNFVDNQDASRSHPIPVNLLVYRITPTEATLQWELPPDSHISGIMGYQVRYQATRRSDTEGDIISILASALPPSLVNISDPSATGVTLRYLHPETVYEFAVRAISRTAEPTKYWSMVQGFETPGQRPETPPQNITISAVMSGYPSMSSSDSLPSSIWDGKSGHSDGAGSASILVTWHSVPTVGPRGMYHIYLALADEFTSSRQGSSKSALNAMRKQRTWSEHSVSGGQNSTVVHNLRTGQPYFLLMNAQNRHGRSPLSSLSFFRTADADGSGFINLNMLSESYEMGKMTPARIQRLSEEIDVLLKSLRSPESALSSGVADNNALERPNQWILVSAILAVAVIIVIILAVTILVTRRCTRNRMDRVRKEYYAEANQRIAEKAEINSPMTQASQSSHHSGSPSCCDGRYAHRMGSSGLESLIHGPPPPLPPMNFDNSGGGGGFNPYTGLPFMMGVSAGGSGSGIPVSGPLHSQPVLVHSSRGHAGSAGVPTCRGSESDCRTTPIDSDLESSKSANLVSSYPYHHHAYQQQHTMSPGRMRGSTGSPAHAGLLNSPDIREGKRCSFRNYQIHQPVPLPPKMEDLFASSSPSPSKSSGRQGPLILPYRELGRLDTPPGVTNVSNESAEASRSTAGSSGYDSGAPTNTTNGNNHTLNQLTGVGERSLTESFMARQSQRLDTNHSVDNSGTLPRKFITPGTPTPESERSISEDSRYQNHASIKLNSSNSLLPIPRISALNAQNLSKVYSTEELTEEMANLEGLMKNLTAITQKDFDCSSEL</sequence>
<dbReference type="InterPro" id="IPR050991">
    <property type="entry name" value="ECM_Regulatory_Proteins"/>
</dbReference>
<dbReference type="GO" id="GO:0016020">
    <property type="term" value="C:membrane"/>
    <property type="evidence" value="ECO:0007669"/>
    <property type="project" value="UniProtKB-SubCell"/>
</dbReference>
<dbReference type="SMART" id="SM00060">
    <property type="entry name" value="FN3"/>
    <property type="match status" value="4"/>
</dbReference>
<feature type="domain" description="Fibronectin type-III" evidence="10">
    <location>
        <begin position="350"/>
        <end position="460"/>
    </location>
</feature>
<dbReference type="PANTHER" id="PTHR46708:SF2">
    <property type="entry name" value="FIBRONECTIN TYPE-III DOMAIN-CONTAINING PROTEIN"/>
    <property type="match status" value="1"/>
</dbReference>
<feature type="chain" id="PRO_5043135308" evidence="9">
    <location>
        <begin position="19"/>
        <end position="1109"/>
    </location>
</feature>
<evidence type="ECO:0000256" key="2">
    <source>
        <dbReference type="ARBA" id="ARBA00022692"/>
    </source>
</evidence>
<evidence type="ECO:0000256" key="3">
    <source>
        <dbReference type="ARBA" id="ARBA00022737"/>
    </source>
</evidence>
<feature type="domain" description="Fibronectin type-III" evidence="10">
    <location>
        <begin position="487"/>
        <end position="603"/>
    </location>
</feature>
<evidence type="ECO:0000313" key="12">
    <source>
        <dbReference type="Proteomes" id="UP000274504"/>
    </source>
</evidence>
<feature type="region of interest" description="Disordered" evidence="7">
    <location>
        <begin position="904"/>
        <end position="987"/>
    </location>
</feature>
<dbReference type="Pfam" id="PF00041">
    <property type="entry name" value="fn3"/>
    <property type="match status" value="2"/>
</dbReference>
<evidence type="ECO:0000256" key="1">
    <source>
        <dbReference type="ARBA" id="ARBA00004479"/>
    </source>
</evidence>
<comment type="subcellular location">
    <subcellularLocation>
        <location evidence="1">Membrane</location>
        <topology evidence="1">Single-pass type I membrane protein</topology>
    </subcellularLocation>
</comment>
<keyword evidence="6" id="KW-0325">Glycoprotein</keyword>
<gene>
    <name evidence="11" type="ORF">HDID_LOCUS659</name>
</gene>
<dbReference type="InterPro" id="IPR013783">
    <property type="entry name" value="Ig-like_fold"/>
</dbReference>